<gene>
    <name evidence="5" type="ORF">SAMN04515674_10517</name>
</gene>
<dbReference type="InterPro" id="IPR027417">
    <property type="entry name" value="P-loop_NTPase"/>
</dbReference>
<dbReference type="SMART" id="SM00382">
    <property type="entry name" value="AAA"/>
    <property type="match status" value="1"/>
</dbReference>
<evidence type="ECO:0000256" key="1">
    <source>
        <dbReference type="ARBA" id="ARBA00022448"/>
    </source>
</evidence>
<protein>
    <submittedName>
        <fullName evidence="5">ABC-type multidrug transport system, ATPase component</fullName>
    </submittedName>
</protein>
<dbReference type="InterPro" id="IPR003439">
    <property type="entry name" value="ABC_transporter-like_ATP-bd"/>
</dbReference>
<dbReference type="RefSeq" id="WP_092016269.1">
    <property type="nucleotide sequence ID" value="NZ_FOXH01000005.1"/>
</dbReference>
<dbReference type="SUPFAM" id="SSF52540">
    <property type="entry name" value="P-loop containing nucleoside triphosphate hydrolases"/>
    <property type="match status" value="1"/>
</dbReference>
<name>A0A1I5SGI5_9BACT</name>
<keyword evidence="3" id="KW-0067">ATP-binding</keyword>
<dbReference type="GO" id="GO:0016887">
    <property type="term" value="F:ATP hydrolysis activity"/>
    <property type="evidence" value="ECO:0007669"/>
    <property type="project" value="InterPro"/>
</dbReference>
<dbReference type="InterPro" id="IPR003593">
    <property type="entry name" value="AAA+_ATPase"/>
</dbReference>
<dbReference type="STRING" id="1079859.SAMN04515674_10517"/>
<feature type="domain" description="ABC transporter" evidence="4">
    <location>
        <begin position="3"/>
        <end position="212"/>
    </location>
</feature>
<dbReference type="PANTHER" id="PTHR42939:SF1">
    <property type="entry name" value="ABC TRANSPORTER ATP-BINDING PROTEIN ALBC-RELATED"/>
    <property type="match status" value="1"/>
</dbReference>
<dbReference type="EMBL" id="FOXH01000005">
    <property type="protein sequence ID" value="SFP69853.1"/>
    <property type="molecule type" value="Genomic_DNA"/>
</dbReference>
<dbReference type="Proteomes" id="UP000199306">
    <property type="component" value="Unassembled WGS sequence"/>
</dbReference>
<evidence type="ECO:0000256" key="2">
    <source>
        <dbReference type="ARBA" id="ARBA00022741"/>
    </source>
</evidence>
<keyword evidence="1" id="KW-0813">Transport</keyword>
<dbReference type="GO" id="GO:0005524">
    <property type="term" value="F:ATP binding"/>
    <property type="evidence" value="ECO:0007669"/>
    <property type="project" value="UniProtKB-KW"/>
</dbReference>
<dbReference type="PROSITE" id="PS50893">
    <property type="entry name" value="ABC_TRANSPORTER_2"/>
    <property type="match status" value="1"/>
</dbReference>
<organism evidence="5 6">
    <name type="scientific">Pseudarcicella hirudinis</name>
    <dbReference type="NCBI Taxonomy" id="1079859"/>
    <lineage>
        <taxon>Bacteria</taxon>
        <taxon>Pseudomonadati</taxon>
        <taxon>Bacteroidota</taxon>
        <taxon>Cytophagia</taxon>
        <taxon>Cytophagales</taxon>
        <taxon>Flectobacillaceae</taxon>
        <taxon>Pseudarcicella</taxon>
    </lineage>
</organism>
<reference evidence="5 6" key="1">
    <citation type="submission" date="2016-10" db="EMBL/GenBank/DDBJ databases">
        <authorList>
            <person name="de Groot N.N."/>
        </authorList>
    </citation>
    <scope>NUCLEOTIDE SEQUENCE [LARGE SCALE GENOMIC DNA]</scope>
    <source>
        <strain evidence="6">E92,LMG 26720,CCM 7988</strain>
    </source>
</reference>
<proteinExistence type="predicted"/>
<dbReference type="InterPro" id="IPR051782">
    <property type="entry name" value="ABC_Transporter_VariousFunc"/>
</dbReference>
<keyword evidence="6" id="KW-1185">Reference proteome</keyword>
<keyword evidence="2" id="KW-0547">Nucleotide-binding</keyword>
<accession>A0A1I5SGI5</accession>
<evidence type="ECO:0000259" key="4">
    <source>
        <dbReference type="PROSITE" id="PS50893"/>
    </source>
</evidence>
<sequence length="212" mass="24525">MLIKAENLGKKFRNEWIFRNLSLDFQSDQSYTFTGANGSGKSTLLQVLSGFIPQNEGNISYFQSSESSDQIRSDDFFKHLIIAAPYLELIEEFTLLELIEFHIKFKPFRESLHTSDFIDFIELPAARNKEIKFFSSGMKQRVKLGLAFWSDCGILMLDEPTSNLDAQASAWYLENVRKFSKDRILFICSNQPSEYEFCQNIHNIHTFKPGFA</sequence>
<dbReference type="PANTHER" id="PTHR42939">
    <property type="entry name" value="ABC TRANSPORTER ATP-BINDING PROTEIN ALBC-RELATED"/>
    <property type="match status" value="1"/>
</dbReference>
<evidence type="ECO:0000313" key="6">
    <source>
        <dbReference type="Proteomes" id="UP000199306"/>
    </source>
</evidence>
<evidence type="ECO:0000256" key="3">
    <source>
        <dbReference type="ARBA" id="ARBA00022840"/>
    </source>
</evidence>
<dbReference type="AlphaFoldDB" id="A0A1I5SGI5"/>
<evidence type="ECO:0000313" key="5">
    <source>
        <dbReference type="EMBL" id="SFP69853.1"/>
    </source>
</evidence>
<dbReference type="PROSITE" id="PS00211">
    <property type="entry name" value="ABC_TRANSPORTER_1"/>
    <property type="match status" value="1"/>
</dbReference>
<dbReference type="Gene3D" id="3.40.50.300">
    <property type="entry name" value="P-loop containing nucleotide triphosphate hydrolases"/>
    <property type="match status" value="1"/>
</dbReference>
<dbReference type="OrthoDB" id="9808363at2"/>
<dbReference type="InterPro" id="IPR017871">
    <property type="entry name" value="ABC_transporter-like_CS"/>
</dbReference>
<dbReference type="Pfam" id="PF00005">
    <property type="entry name" value="ABC_tran"/>
    <property type="match status" value="1"/>
</dbReference>